<dbReference type="EMBL" id="PFQK01000032">
    <property type="protein sequence ID" value="PJC82013.1"/>
    <property type="molecule type" value="Genomic_DNA"/>
</dbReference>
<comment type="similarity">
    <text evidence="2">Belongs to the oxidase-dependent Fe transporter (OFeT) (TC 9.A.10.1) family.</text>
</comment>
<dbReference type="PANTHER" id="PTHR31632">
    <property type="entry name" value="IRON TRANSPORTER FTH1"/>
    <property type="match status" value="1"/>
</dbReference>
<evidence type="ECO:0000256" key="4">
    <source>
        <dbReference type="ARBA" id="ARBA00022989"/>
    </source>
</evidence>
<accession>A0A2M8GN97</accession>
<feature type="transmembrane region" description="Helical" evidence="6">
    <location>
        <begin position="102"/>
        <end position="123"/>
    </location>
</feature>
<keyword evidence="5 6" id="KW-0472">Membrane</keyword>
<keyword evidence="3 6" id="KW-0812">Transmembrane</keyword>
<feature type="transmembrane region" description="Helical" evidence="6">
    <location>
        <begin position="24"/>
        <end position="42"/>
    </location>
</feature>
<name>A0A2M8GN97_9BACT</name>
<feature type="transmembrane region" description="Helical" evidence="6">
    <location>
        <begin position="196"/>
        <end position="218"/>
    </location>
</feature>
<dbReference type="AlphaFoldDB" id="A0A2M8GN97"/>
<evidence type="ECO:0000256" key="6">
    <source>
        <dbReference type="SAM" id="Phobius"/>
    </source>
</evidence>
<protein>
    <submittedName>
        <fullName evidence="7">Uncharacterized protein</fullName>
    </submittedName>
</protein>
<dbReference type="InterPro" id="IPR004923">
    <property type="entry name" value="FTR1/Fip1/EfeU"/>
</dbReference>
<proteinExistence type="inferred from homology"/>
<organism evidence="7 8">
    <name type="scientific">Candidatus Roizmanbacteria bacterium CG_4_8_14_3_um_filter_36_10</name>
    <dbReference type="NCBI Taxonomy" id="1974834"/>
    <lineage>
        <taxon>Bacteria</taxon>
        <taxon>Candidatus Roizmaniibacteriota</taxon>
    </lineage>
</organism>
<evidence type="ECO:0000256" key="3">
    <source>
        <dbReference type="ARBA" id="ARBA00022692"/>
    </source>
</evidence>
<dbReference type="Pfam" id="PF03239">
    <property type="entry name" value="FTR1"/>
    <property type="match status" value="1"/>
</dbReference>
<evidence type="ECO:0000313" key="7">
    <source>
        <dbReference type="EMBL" id="PJC82013.1"/>
    </source>
</evidence>
<comment type="subcellular location">
    <subcellularLocation>
        <location evidence="1">Membrane</location>
        <topology evidence="1">Multi-pass membrane protein</topology>
    </subcellularLocation>
</comment>
<sequence length="232" mass="26662">MKLDFLGNKLRLIFTEKNTETLEGWIMIFSSLFIAYVVVSLHKIISYQHLAAIKMAQKKITQNIFDLPLVFFIVFSILREGLEIVVFTSSFSLISGLINNLIGLFFGFILSFLVGFLIYAAYLKVSFEKMFQWTEFSIIVFGGALLKNGVNELTEVFFDLDLARFFPINLWFLPGKSTVAGNLIKNFTGLEKNFSLTMLALLIFFWLFVKILLSWTIIKKNFILPKSIETIN</sequence>
<reference evidence="8" key="1">
    <citation type="submission" date="2017-09" db="EMBL/GenBank/DDBJ databases">
        <title>Depth-based differentiation of microbial function through sediment-hosted aquifers and enrichment of novel symbionts in the deep terrestrial subsurface.</title>
        <authorList>
            <person name="Probst A.J."/>
            <person name="Ladd B."/>
            <person name="Jarett J.K."/>
            <person name="Geller-Mcgrath D.E."/>
            <person name="Sieber C.M.K."/>
            <person name="Emerson J.B."/>
            <person name="Anantharaman K."/>
            <person name="Thomas B.C."/>
            <person name="Malmstrom R."/>
            <person name="Stieglmeier M."/>
            <person name="Klingl A."/>
            <person name="Woyke T."/>
            <person name="Ryan C.M."/>
            <person name="Banfield J.F."/>
        </authorList>
    </citation>
    <scope>NUCLEOTIDE SEQUENCE [LARGE SCALE GENOMIC DNA]</scope>
</reference>
<dbReference type="GO" id="GO:0015093">
    <property type="term" value="F:ferrous iron transmembrane transporter activity"/>
    <property type="evidence" value="ECO:0007669"/>
    <property type="project" value="TreeGrafter"/>
</dbReference>
<evidence type="ECO:0000256" key="2">
    <source>
        <dbReference type="ARBA" id="ARBA00008333"/>
    </source>
</evidence>
<dbReference type="PANTHER" id="PTHR31632:SF2">
    <property type="entry name" value="PLASMA MEMBRANE IRON PERMEASE"/>
    <property type="match status" value="1"/>
</dbReference>
<feature type="transmembrane region" description="Helical" evidence="6">
    <location>
        <begin position="130"/>
        <end position="150"/>
    </location>
</feature>
<gene>
    <name evidence="7" type="ORF">CO007_01565</name>
</gene>
<comment type="caution">
    <text evidence="7">The sequence shown here is derived from an EMBL/GenBank/DDBJ whole genome shotgun (WGS) entry which is preliminary data.</text>
</comment>
<dbReference type="Proteomes" id="UP000229370">
    <property type="component" value="Unassembled WGS sequence"/>
</dbReference>
<dbReference type="GO" id="GO:0033573">
    <property type="term" value="C:high-affinity iron permease complex"/>
    <property type="evidence" value="ECO:0007669"/>
    <property type="project" value="InterPro"/>
</dbReference>
<evidence type="ECO:0000256" key="1">
    <source>
        <dbReference type="ARBA" id="ARBA00004141"/>
    </source>
</evidence>
<evidence type="ECO:0000256" key="5">
    <source>
        <dbReference type="ARBA" id="ARBA00023136"/>
    </source>
</evidence>
<keyword evidence="4 6" id="KW-1133">Transmembrane helix</keyword>
<evidence type="ECO:0000313" key="8">
    <source>
        <dbReference type="Proteomes" id="UP000229370"/>
    </source>
</evidence>
<feature type="transmembrane region" description="Helical" evidence="6">
    <location>
        <begin position="63"/>
        <end position="82"/>
    </location>
</feature>